<keyword evidence="3" id="KW-1003">Cell membrane</keyword>
<proteinExistence type="predicted"/>
<dbReference type="PANTHER" id="PTHR42788">
    <property type="entry name" value="TAURINE IMPORT ATP-BINDING PROTEIN-RELATED"/>
    <property type="match status" value="1"/>
</dbReference>
<protein>
    <submittedName>
        <fullName evidence="8">ATP-binding cassette domain-containing protein</fullName>
    </submittedName>
</protein>
<keyword evidence="9" id="KW-1185">Reference proteome</keyword>
<dbReference type="PANTHER" id="PTHR42788:SF7">
    <property type="entry name" value="NITRATE ABC TRANSPORTER ATP-BINDING PROTEIN"/>
    <property type="match status" value="1"/>
</dbReference>
<dbReference type="InterPro" id="IPR050166">
    <property type="entry name" value="ABC_transporter_ATP-bind"/>
</dbReference>
<dbReference type="PROSITE" id="PS00211">
    <property type="entry name" value="ABC_TRANSPORTER_1"/>
    <property type="match status" value="1"/>
</dbReference>
<evidence type="ECO:0000313" key="9">
    <source>
        <dbReference type="Proteomes" id="UP000618926"/>
    </source>
</evidence>
<name>A0ABR9NYZ3_9BACT</name>
<evidence type="ECO:0000256" key="2">
    <source>
        <dbReference type="ARBA" id="ARBA00022448"/>
    </source>
</evidence>
<dbReference type="Proteomes" id="UP000618926">
    <property type="component" value="Unassembled WGS sequence"/>
</dbReference>
<accession>A0ABR9NYZ3</accession>
<keyword evidence="4" id="KW-0547">Nucleotide-binding</keyword>
<dbReference type="InterPro" id="IPR017871">
    <property type="entry name" value="ABC_transporter-like_CS"/>
</dbReference>
<keyword evidence="5 8" id="KW-0067">ATP-binding</keyword>
<comment type="caution">
    <text evidence="8">The sequence shown here is derived from an EMBL/GenBank/DDBJ whole genome shotgun (WGS) entry which is preliminary data.</text>
</comment>
<evidence type="ECO:0000256" key="4">
    <source>
        <dbReference type="ARBA" id="ARBA00022741"/>
    </source>
</evidence>
<reference evidence="8 9" key="1">
    <citation type="submission" date="2020-10" db="EMBL/GenBank/DDBJ databases">
        <title>Investigation of anaerobic biodegradation of phenanthrene by a sulfate-dependent Geobacter anodireducens strain PheS2.</title>
        <authorList>
            <person name="Zhang Z."/>
        </authorList>
    </citation>
    <scope>NUCLEOTIDE SEQUENCE [LARGE SCALE GENOMIC DNA]</scope>
    <source>
        <strain evidence="8 9">PheS2</strain>
    </source>
</reference>
<feature type="domain" description="ABC transporter" evidence="7">
    <location>
        <begin position="2"/>
        <end position="248"/>
    </location>
</feature>
<dbReference type="RefSeq" id="WP_192905950.1">
    <property type="nucleotide sequence ID" value="NZ_JADBFD010000029.1"/>
</dbReference>
<dbReference type="PROSITE" id="PS50893">
    <property type="entry name" value="ABC_TRANSPORTER_2"/>
    <property type="match status" value="1"/>
</dbReference>
<keyword evidence="6" id="KW-0472">Membrane</keyword>
<evidence type="ECO:0000313" key="8">
    <source>
        <dbReference type="EMBL" id="MBE2889493.1"/>
    </source>
</evidence>
<sequence>MIELKNASMTFNPGTVNENQAISNISLKVREGDFITVIGSNGAGKSTLFNLIAGTITPSSGSIFLNDRNITRDPEYKRAKYIGRIFQNPLLGTASTMSLEDNMMITYKKGFKWLKRSLNHKMREYFRTELVQLKMGLEDRMKENLALFSGGQRQALTLLMMVLSRPDLILLDEHTAALDPKNAQIVLELTDKFIREYNLTAMMITHNMSHAIEYGNRLLMMDKGEIIFEAEGEEKRALTVEKLIDKFHQIRHTSFENDRTLLSDD</sequence>
<dbReference type="InterPro" id="IPR027417">
    <property type="entry name" value="P-loop_NTPase"/>
</dbReference>
<dbReference type="InterPro" id="IPR003439">
    <property type="entry name" value="ABC_transporter-like_ATP-bd"/>
</dbReference>
<evidence type="ECO:0000256" key="3">
    <source>
        <dbReference type="ARBA" id="ARBA00022475"/>
    </source>
</evidence>
<gene>
    <name evidence="8" type="ORF">IIE05_16140</name>
</gene>
<dbReference type="Pfam" id="PF00005">
    <property type="entry name" value="ABC_tran"/>
    <property type="match status" value="1"/>
</dbReference>
<evidence type="ECO:0000256" key="5">
    <source>
        <dbReference type="ARBA" id="ARBA00022840"/>
    </source>
</evidence>
<evidence type="ECO:0000259" key="7">
    <source>
        <dbReference type="PROSITE" id="PS50893"/>
    </source>
</evidence>
<comment type="subcellular location">
    <subcellularLocation>
        <location evidence="1">Cell membrane</location>
        <topology evidence="1">Peripheral membrane protein</topology>
    </subcellularLocation>
</comment>
<dbReference type="InterPro" id="IPR003593">
    <property type="entry name" value="AAA+_ATPase"/>
</dbReference>
<keyword evidence="2" id="KW-0813">Transport</keyword>
<dbReference type="EMBL" id="JADBFD010000029">
    <property type="protein sequence ID" value="MBE2889493.1"/>
    <property type="molecule type" value="Genomic_DNA"/>
</dbReference>
<dbReference type="GO" id="GO:0005524">
    <property type="term" value="F:ATP binding"/>
    <property type="evidence" value="ECO:0007669"/>
    <property type="project" value="UniProtKB-KW"/>
</dbReference>
<dbReference type="Gene3D" id="3.40.50.300">
    <property type="entry name" value="P-loop containing nucleotide triphosphate hydrolases"/>
    <property type="match status" value="1"/>
</dbReference>
<dbReference type="SUPFAM" id="SSF52540">
    <property type="entry name" value="P-loop containing nucleoside triphosphate hydrolases"/>
    <property type="match status" value="1"/>
</dbReference>
<dbReference type="SMART" id="SM00382">
    <property type="entry name" value="AAA"/>
    <property type="match status" value="1"/>
</dbReference>
<evidence type="ECO:0000256" key="1">
    <source>
        <dbReference type="ARBA" id="ARBA00004202"/>
    </source>
</evidence>
<evidence type="ECO:0000256" key="6">
    <source>
        <dbReference type="ARBA" id="ARBA00023136"/>
    </source>
</evidence>
<organism evidence="8 9">
    <name type="scientific">Geobacter anodireducens</name>
    <dbReference type="NCBI Taxonomy" id="1340425"/>
    <lineage>
        <taxon>Bacteria</taxon>
        <taxon>Pseudomonadati</taxon>
        <taxon>Thermodesulfobacteriota</taxon>
        <taxon>Desulfuromonadia</taxon>
        <taxon>Geobacterales</taxon>
        <taxon>Geobacteraceae</taxon>
        <taxon>Geobacter</taxon>
    </lineage>
</organism>